<dbReference type="CDD" id="cd03278">
    <property type="entry name" value="ABC_SMC_barmotin"/>
    <property type="match status" value="1"/>
</dbReference>
<dbReference type="STRING" id="290317.Cpha266_0504"/>
<comment type="function">
    <text evidence="6">Required for chromosome condensation and partitioning.</text>
</comment>
<keyword evidence="3 6" id="KW-0067">ATP-binding</keyword>
<keyword evidence="10" id="KW-1185">Reference proteome</keyword>
<sequence length="1179" mass="134991">MYLSKIELFGFKSFAHRVTIKFDKGLTAIVGPNGCGKTNVVDAIRWVLGEQKSSLLRSEKMENIIFNGSKNLKPLSLTEVSLTIENTRNVLPTEYTEVTVTRRLYRNGDSDYLLNQVPCRLKDILDLFTDTGMGSDAYSVIELKMIEEIISNKSEERLKLFEEAAGITRYKQRRKQTFRQLESASRDLSRVDDVIAEVEKKVRNLKLQVKKAEKLREIKNKLRELDLILSQNQFAACQTKLEPLRRQLSREEMLDHERAAAIAQKDSAVQDAEVMQLNKEQELASSQKKLNDLNNRIHELEKQLLQDEEQRKSLSSGIGRIKTTAGDKQKKSLAFELTAKALGHEKPALQKECDKQLAEYKKLSAEHEELNSRLQEHRQELAEKRKKNTELEKTLNRLSFTRHSLETKIEHRKTTSDRLGQQKLEIARLLDQSSSDEREISEKINARSELVNESRKSDENIKNQIKILRQSIETQKEKLLGFRSERDQLRNQIMLANAVLDNFEGLPEGIAFLEKQNKPKSGIGCLSDLVSLDRKHRKAVNAALGELLGYYICRTLDDAKQSIAALSRSDKGKVHFLVLELVQESVPKNRAVPENEALRVIDLLQFPPELDNVLALMLHETYLVRDLNAAETLAMQHPQASFVTPEGEKFSGKGVLFGGSSTINEGLRLGKKAERDRLLQEQQALEKTVQEAERMLTELNREIEGQQKKQQRSETEKHRSELELLEKSLTRIDAERNSRRQTSERMEAEIREILDGQQQLEQEAAELIPEIHEHESLFNTALEMVQKAQENLAALETRHHQLSLELQKTQNIYRDSLLEVEKLDFRIGAAEQNRKLLLDEIKALASESAHLTDKAEKLECHHAKIKRECEELLIRSAGEQEQLKTLELDYREMQSANHDAHSKLRDLRRQHEISQQILASLHAEERETAQSLDHLITAIKVKYNTDLTLFETPPPEEPFDQNQATEKLALLENQREQFGAVNELALEEYEVEKERLDFLLEQKADLESAALQLRNTIDEINKTALLKFRQTCTSVRKNFITIFHELFDPEDEVDLIVHTIDDPLEARIEIVAKPKGKKPLSIEQLSGGEKALTALSLLFAIYLVKPSPFCILDEVDAPLDDANVGRFIKLLKKFENNTQFIIVTHNKNSMASCHALYGVTMEEEGVSKLIPVRLQKTGL</sequence>
<dbReference type="InterPro" id="IPR010935">
    <property type="entry name" value="SMC_hinge"/>
</dbReference>
<dbReference type="Pfam" id="PF02463">
    <property type="entry name" value="SMC_N"/>
    <property type="match status" value="1"/>
</dbReference>
<organism evidence="9 10">
    <name type="scientific">Chlorobium phaeobacteroides (strain DSM 266 / SMG 266 / 2430)</name>
    <dbReference type="NCBI Taxonomy" id="290317"/>
    <lineage>
        <taxon>Bacteria</taxon>
        <taxon>Pseudomonadati</taxon>
        <taxon>Chlorobiota</taxon>
        <taxon>Chlorobiia</taxon>
        <taxon>Chlorobiales</taxon>
        <taxon>Chlorobiaceae</taxon>
        <taxon>Chlorobium/Pelodictyon group</taxon>
        <taxon>Chlorobium</taxon>
    </lineage>
</organism>
<feature type="domain" description="SMC hinge" evidence="8">
    <location>
        <begin position="520"/>
        <end position="634"/>
    </location>
</feature>
<feature type="coiled-coil region" evidence="6">
    <location>
        <begin position="982"/>
        <end position="1023"/>
    </location>
</feature>
<comment type="subcellular location">
    <subcellularLocation>
        <location evidence="6">Cytoplasm</location>
    </subcellularLocation>
</comment>
<feature type="coiled-coil region" evidence="6">
    <location>
        <begin position="276"/>
        <end position="310"/>
    </location>
</feature>
<dbReference type="GO" id="GO:0005524">
    <property type="term" value="F:ATP binding"/>
    <property type="evidence" value="ECO:0007669"/>
    <property type="project" value="UniProtKB-UniRule"/>
</dbReference>
<dbReference type="GO" id="GO:0005694">
    <property type="term" value="C:chromosome"/>
    <property type="evidence" value="ECO:0007669"/>
    <property type="project" value="InterPro"/>
</dbReference>
<dbReference type="GO" id="GO:0007059">
    <property type="term" value="P:chromosome segregation"/>
    <property type="evidence" value="ECO:0007669"/>
    <property type="project" value="UniProtKB-UniRule"/>
</dbReference>
<evidence type="ECO:0000256" key="4">
    <source>
        <dbReference type="ARBA" id="ARBA00023054"/>
    </source>
</evidence>
<dbReference type="AlphaFoldDB" id="A1BDT4"/>
<keyword evidence="4 6" id="KW-0175">Coiled coil</keyword>
<dbReference type="Proteomes" id="UP000008701">
    <property type="component" value="Chromosome"/>
</dbReference>
<dbReference type="NCBIfam" id="TIGR02168">
    <property type="entry name" value="SMC_prok_B"/>
    <property type="match status" value="1"/>
</dbReference>
<reference evidence="9 10" key="1">
    <citation type="submission" date="2006-12" db="EMBL/GenBank/DDBJ databases">
        <title>Complete sequence of Chlorobium phaeobacteroides DSM 266.</title>
        <authorList>
            <consortium name="US DOE Joint Genome Institute"/>
            <person name="Copeland A."/>
            <person name="Lucas S."/>
            <person name="Lapidus A."/>
            <person name="Barry K."/>
            <person name="Detter J.C."/>
            <person name="Glavina del Rio T."/>
            <person name="Hammon N."/>
            <person name="Israni S."/>
            <person name="Pitluck S."/>
            <person name="Goltsman E."/>
            <person name="Schmutz J."/>
            <person name="Larimer F."/>
            <person name="Land M."/>
            <person name="Hauser L."/>
            <person name="Mikhailova N."/>
            <person name="Li T."/>
            <person name="Overmann J."/>
            <person name="Bryant D.A."/>
            <person name="Richardson P."/>
        </authorList>
    </citation>
    <scope>NUCLEOTIDE SEQUENCE [LARGE SCALE GENOMIC DNA]</scope>
    <source>
        <strain evidence="9 10">DSM 266</strain>
    </source>
</reference>
<feature type="coiled-coil region" evidence="6">
    <location>
        <begin position="167"/>
        <end position="225"/>
    </location>
</feature>
<keyword evidence="5 6" id="KW-0238">DNA-binding</keyword>
<feature type="region of interest" description="Disordered" evidence="7">
    <location>
        <begin position="700"/>
        <end position="724"/>
    </location>
</feature>
<dbReference type="GO" id="GO:0030261">
    <property type="term" value="P:chromosome condensation"/>
    <property type="evidence" value="ECO:0007669"/>
    <property type="project" value="InterPro"/>
</dbReference>
<proteinExistence type="inferred from homology"/>
<feature type="binding site" evidence="6">
    <location>
        <begin position="32"/>
        <end position="39"/>
    </location>
    <ligand>
        <name>ATP</name>
        <dbReference type="ChEBI" id="CHEBI:30616"/>
    </ligand>
</feature>
<dbReference type="GO" id="GO:0006260">
    <property type="term" value="P:DNA replication"/>
    <property type="evidence" value="ECO:0007669"/>
    <property type="project" value="UniProtKB-UniRule"/>
</dbReference>
<accession>A1BDT4</accession>
<comment type="subunit">
    <text evidence="6">Homodimer.</text>
</comment>
<dbReference type="Pfam" id="PF06470">
    <property type="entry name" value="SMC_hinge"/>
    <property type="match status" value="1"/>
</dbReference>
<dbReference type="SUPFAM" id="SSF52540">
    <property type="entry name" value="P-loop containing nucleoside triphosphate hydrolases"/>
    <property type="match status" value="1"/>
</dbReference>
<protein>
    <recommendedName>
        <fullName evidence="6">Chromosome partition protein Smc</fullName>
    </recommendedName>
</protein>
<dbReference type="PANTHER" id="PTHR43977">
    <property type="entry name" value="STRUCTURAL MAINTENANCE OF CHROMOSOMES PROTEIN 3"/>
    <property type="match status" value="1"/>
</dbReference>
<keyword evidence="1 6" id="KW-0963">Cytoplasm</keyword>
<evidence type="ECO:0000256" key="2">
    <source>
        <dbReference type="ARBA" id="ARBA00022741"/>
    </source>
</evidence>
<dbReference type="HAMAP" id="MF_01894">
    <property type="entry name" value="Smc_prok"/>
    <property type="match status" value="1"/>
</dbReference>
<evidence type="ECO:0000259" key="8">
    <source>
        <dbReference type="SMART" id="SM00968"/>
    </source>
</evidence>
<evidence type="ECO:0000256" key="1">
    <source>
        <dbReference type="ARBA" id="ARBA00022490"/>
    </source>
</evidence>
<dbReference type="RefSeq" id="WP_011744394.1">
    <property type="nucleotide sequence ID" value="NC_008639.1"/>
</dbReference>
<name>A1BDT4_CHLPD</name>
<evidence type="ECO:0000256" key="7">
    <source>
        <dbReference type="SAM" id="MobiDB-lite"/>
    </source>
</evidence>
<dbReference type="EMBL" id="CP000492">
    <property type="protein sequence ID" value="ABL64561.1"/>
    <property type="molecule type" value="Genomic_DNA"/>
</dbReference>
<dbReference type="HOGENOM" id="CLU_001042_2_2_10"/>
<dbReference type="GO" id="GO:0016887">
    <property type="term" value="F:ATP hydrolysis activity"/>
    <property type="evidence" value="ECO:0007669"/>
    <property type="project" value="InterPro"/>
</dbReference>
<dbReference type="GO" id="GO:0007062">
    <property type="term" value="P:sister chromatid cohesion"/>
    <property type="evidence" value="ECO:0007669"/>
    <property type="project" value="InterPro"/>
</dbReference>
<comment type="similarity">
    <text evidence="6">Belongs to the SMC family.</text>
</comment>
<evidence type="ECO:0000313" key="9">
    <source>
        <dbReference type="EMBL" id="ABL64561.1"/>
    </source>
</evidence>
<feature type="coiled-coil region" evidence="6">
    <location>
        <begin position="458"/>
        <end position="492"/>
    </location>
</feature>
<evidence type="ECO:0000256" key="5">
    <source>
        <dbReference type="ARBA" id="ARBA00023125"/>
    </source>
</evidence>
<keyword evidence="2 6" id="KW-0547">Nucleotide-binding</keyword>
<evidence type="ECO:0000256" key="6">
    <source>
        <dbReference type="HAMAP-Rule" id="MF_01894"/>
    </source>
</evidence>
<dbReference type="InterPro" id="IPR003395">
    <property type="entry name" value="RecF/RecN/SMC_N"/>
</dbReference>
<dbReference type="Gene3D" id="3.40.50.300">
    <property type="entry name" value="P-loop containing nucleotide triphosphate hydrolases"/>
    <property type="match status" value="2"/>
</dbReference>
<dbReference type="eggNOG" id="COG1196">
    <property type="taxonomic scope" value="Bacteria"/>
</dbReference>
<dbReference type="InterPro" id="IPR024704">
    <property type="entry name" value="SMC"/>
</dbReference>
<evidence type="ECO:0000313" key="10">
    <source>
        <dbReference type="Proteomes" id="UP000008701"/>
    </source>
</evidence>
<dbReference type="Gene3D" id="3.30.70.1620">
    <property type="match status" value="1"/>
</dbReference>
<gene>
    <name evidence="6" type="primary">smc</name>
    <name evidence="9" type="ordered locus">Cpha266_0504</name>
</gene>
<comment type="domain">
    <text evidence="6">Contains large globular domains required for ATP hydrolysis at each terminus and a third globular domain forming a flexible hinge near the middle of the molecule. These domains are separated by coiled-coil structures.</text>
</comment>
<evidence type="ECO:0000256" key="3">
    <source>
        <dbReference type="ARBA" id="ARBA00022840"/>
    </source>
</evidence>
<dbReference type="GO" id="GO:0005737">
    <property type="term" value="C:cytoplasm"/>
    <property type="evidence" value="ECO:0007669"/>
    <property type="project" value="UniProtKB-SubCell"/>
</dbReference>
<dbReference type="Gene3D" id="1.20.1060.20">
    <property type="match status" value="1"/>
</dbReference>
<dbReference type="SUPFAM" id="SSF75553">
    <property type="entry name" value="Smc hinge domain"/>
    <property type="match status" value="1"/>
</dbReference>
<dbReference type="OrthoDB" id="9808768at2"/>
<dbReference type="GO" id="GO:0003677">
    <property type="term" value="F:DNA binding"/>
    <property type="evidence" value="ECO:0007669"/>
    <property type="project" value="UniProtKB-UniRule"/>
</dbReference>
<feature type="coiled-coil region" evidence="6">
    <location>
        <begin position="346"/>
        <end position="401"/>
    </location>
</feature>
<dbReference type="InterPro" id="IPR011890">
    <property type="entry name" value="SMC_prok"/>
</dbReference>
<dbReference type="SMART" id="SM00968">
    <property type="entry name" value="SMC_hinge"/>
    <property type="match status" value="1"/>
</dbReference>
<dbReference type="InterPro" id="IPR027417">
    <property type="entry name" value="P-loop_NTPase"/>
</dbReference>
<dbReference type="PIRSF" id="PIRSF005719">
    <property type="entry name" value="SMC"/>
    <property type="match status" value="1"/>
</dbReference>
<dbReference type="KEGG" id="cph:Cpha266_0504"/>
<dbReference type="InterPro" id="IPR036277">
    <property type="entry name" value="SMC_hinge_sf"/>
</dbReference>